<name>A0AC35G4W9_9BILA</name>
<protein>
    <submittedName>
        <fullName evidence="2">Uncharacterized protein</fullName>
    </submittedName>
</protein>
<proteinExistence type="predicted"/>
<dbReference type="Proteomes" id="UP000887580">
    <property type="component" value="Unplaced"/>
</dbReference>
<reference evidence="2" key="1">
    <citation type="submission" date="2022-11" db="UniProtKB">
        <authorList>
            <consortium name="WormBaseParasite"/>
        </authorList>
    </citation>
    <scope>IDENTIFICATION</scope>
</reference>
<dbReference type="WBParaSite" id="PS1159_v2.g23931.t1">
    <property type="protein sequence ID" value="PS1159_v2.g23931.t1"/>
    <property type="gene ID" value="PS1159_v2.g23931"/>
</dbReference>
<organism evidence="1 2">
    <name type="scientific">Panagrolaimus sp. PS1159</name>
    <dbReference type="NCBI Taxonomy" id="55785"/>
    <lineage>
        <taxon>Eukaryota</taxon>
        <taxon>Metazoa</taxon>
        <taxon>Ecdysozoa</taxon>
        <taxon>Nematoda</taxon>
        <taxon>Chromadorea</taxon>
        <taxon>Rhabditida</taxon>
        <taxon>Tylenchina</taxon>
        <taxon>Panagrolaimomorpha</taxon>
        <taxon>Panagrolaimoidea</taxon>
        <taxon>Panagrolaimidae</taxon>
        <taxon>Panagrolaimus</taxon>
    </lineage>
</organism>
<sequence length="436" mass="51181">MLKFLLIFCFISLLNCLPLSLENSVEAVACSRNPDLPYCHQHHRTYGTKTITRSRRADKEKDETACRELRLEYRNTCTRDKLAMENNEFCAAYENVCFRIPKGEPDQAATRKPKNDLDTTESTPPSERISENEQVRIPPQPKKDYTEFCKEYKQRFLYVCPDPFRFGQRAAVFCPIYSERCHVPVPEKPILPTERPRTNPISEALSQRQRACTQYRSFAITYCNNPFALQSYNVRQGCEKYRRWMYYIFAFLIFVKFSVAAVEDEDESCNSLLQEFTAICFRAPPKNALTETQAFCQAFRDGCKKTLLIVEPPKPADPAKYCAKHRERFRYVCPDPTRLGKYSEVAIEFCPRYQSFCPDEPLPAKPEPFKEKLSKHIYIREHQFFCDLHDDWAKIYCFNPVILKVPIYLYRCAEYKIHCIDPQTGVIWHYLGARYP</sequence>
<evidence type="ECO:0000313" key="1">
    <source>
        <dbReference type="Proteomes" id="UP000887580"/>
    </source>
</evidence>
<evidence type="ECO:0000313" key="2">
    <source>
        <dbReference type="WBParaSite" id="PS1159_v2.g23931.t1"/>
    </source>
</evidence>
<accession>A0AC35G4W9</accession>